<dbReference type="Proteomes" id="UP000697107">
    <property type="component" value="Unassembled WGS sequence"/>
</dbReference>
<feature type="chain" id="PRO_5040068025" description="Cytochrome b5 heme-binding domain-containing protein" evidence="1">
    <location>
        <begin position="36"/>
        <end position="312"/>
    </location>
</feature>
<evidence type="ECO:0000256" key="1">
    <source>
        <dbReference type="SAM" id="SignalP"/>
    </source>
</evidence>
<reference evidence="3" key="2">
    <citation type="submission" date="2018-10" db="EMBL/GenBank/DDBJ databases">
        <title>Effector identification in a new, highly contiguous assembly of the strawberry crown rot pathogen Phytophthora cactorum.</title>
        <authorList>
            <person name="Armitage A.D."/>
            <person name="Nellist C.F."/>
            <person name="Bates H."/>
            <person name="Vickerstaff R.J."/>
            <person name="Harrison R.J."/>
        </authorList>
    </citation>
    <scope>NUCLEOTIDE SEQUENCE</scope>
    <source>
        <strain evidence="3">15-7</strain>
        <strain evidence="4">4032</strain>
        <strain evidence="5">4040</strain>
        <strain evidence="6">P415</strain>
        <strain evidence="7">P421</strain>
    </source>
</reference>
<dbReference type="EMBL" id="RCML01000595">
    <property type="protein sequence ID" value="KAG2972985.1"/>
    <property type="molecule type" value="Genomic_DNA"/>
</dbReference>
<dbReference type="Gene3D" id="3.10.120.10">
    <property type="entry name" value="Cytochrome b5-like heme/steroid binding domain"/>
    <property type="match status" value="1"/>
</dbReference>
<dbReference type="InterPro" id="IPR036400">
    <property type="entry name" value="Cyt_B5-like_heme/steroid_sf"/>
</dbReference>
<sequence>MPRHLLSTPSFFSVATRWALPALAAAGVAISAGLALRDDEDTVITGEVKPELPTVSMEQVQQHSWVVYRHGVYDVKEFAAIHPGGTKVLQAAGKSMELFWQQSELHTRSGPSETLEGLRIGNLRQEDFDRMQDVKEKHSTALQKFFFVEGASAPEVDSDSFELKIFGVSERGGEAALSLADLKTRFKQHQVTTTIRCATPRAADASSVQAVTQTPAEWTGVLLADVLASVGVTSTEDIVEVRFEALDADKQGRPFGASFPAATALDREVGVLLAYEMDGACIPKEHGFPLRVVVPGSTGARNVKFVHRIVVV</sequence>
<evidence type="ECO:0000313" key="9">
    <source>
        <dbReference type="Proteomes" id="UP000251314"/>
    </source>
</evidence>
<dbReference type="SMART" id="SM01117">
    <property type="entry name" value="Cyt-b5"/>
    <property type="match status" value="1"/>
</dbReference>
<evidence type="ECO:0000313" key="6">
    <source>
        <dbReference type="EMBL" id="KAG2972985.1"/>
    </source>
</evidence>
<dbReference type="GO" id="GO:0020037">
    <property type="term" value="F:heme binding"/>
    <property type="evidence" value="ECO:0007669"/>
    <property type="project" value="TreeGrafter"/>
</dbReference>
<keyword evidence="1" id="KW-0732">Signal</keyword>
<evidence type="ECO:0000313" key="5">
    <source>
        <dbReference type="EMBL" id="KAG2939510.1"/>
    </source>
</evidence>
<dbReference type="STRING" id="29920.A0A329SUK7"/>
<dbReference type="Proteomes" id="UP000251314">
    <property type="component" value="Unassembled WGS sequence"/>
</dbReference>
<organism evidence="8 9">
    <name type="scientific">Phytophthora cactorum</name>
    <dbReference type="NCBI Taxonomy" id="29920"/>
    <lineage>
        <taxon>Eukaryota</taxon>
        <taxon>Sar</taxon>
        <taxon>Stramenopiles</taxon>
        <taxon>Oomycota</taxon>
        <taxon>Peronosporomycetes</taxon>
        <taxon>Peronosporales</taxon>
        <taxon>Peronosporaceae</taxon>
        <taxon>Phytophthora</taxon>
    </lineage>
</organism>
<accession>A0A329SUK7</accession>
<dbReference type="Proteomes" id="UP000736787">
    <property type="component" value="Unassembled WGS sequence"/>
</dbReference>
<dbReference type="OrthoDB" id="10051395at2759"/>
<name>A0A329SUK7_9STRA</name>
<evidence type="ECO:0000313" key="4">
    <source>
        <dbReference type="EMBL" id="KAG2904933.1"/>
    </source>
</evidence>
<dbReference type="SUPFAM" id="SSF56524">
    <property type="entry name" value="Oxidoreductase molybdopterin-binding domain"/>
    <property type="match status" value="1"/>
</dbReference>
<dbReference type="InterPro" id="IPR036374">
    <property type="entry name" value="OxRdtase_Mopterin-bd_sf"/>
</dbReference>
<evidence type="ECO:0000313" key="8">
    <source>
        <dbReference type="EMBL" id="RAW40743.1"/>
    </source>
</evidence>
<protein>
    <recommendedName>
        <fullName evidence="2">Cytochrome b5 heme-binding domain-containing protein</fullName>
    </recommendedName>
</protein>
<dbReference type="GO" id="GO:0008482">
    <property type="term" value="F:sulfite oxidase activity"/>
    <property type="evidence" value="ECO:0007669"/>
    <property type="project" value="TreeGrafter"/>
</dbReference>
<dbReference type="PRINTS" id="PR00407">
    <property type="entry name" value="EUMOPTERIN"/>
</dbReference>
<dbReference type="PANTHER" id="PTHR19372:SF7">
    <property type="entry name" value="SULFITE OXIDASE, MITOCHONDRIAL"/>
    <property type="match status" value="1"/>
</dbReference>
<dbReference type="InterPro" id="IPR008335">
    <property type="entry name" value="Mopterin_OxRdtase_euk"/>
</dbReference>
<dbReference type="InterPro" id="IPR000572">
    <property type="entry name" value="OxRdtase_Mopterin-bd_dom"/>
</dbReference>
<dbReference type="Proteomes" id="UP000760860">
    <property type="component" value="Unassembled WGS sequence"/>
</dbReference>
<dbReference type="Proteomes" id="UP000735874">
    <property type="component" value="Unassembled WGS sequence"/>
</dbReference>
<dbReference type="PROSITE" id="PS50255">
    <property type="entry name" value="CYTOCHROME_B5_2"/>
    <property type="match status" value="1"/>
</dbReference>
<dbReference type="Gene3D" id="3.90.420.10">
    <property type="entry name" value="Oxidoreductase, molybdopterin-binding domain"/>
    <property type="match status" value="1"/>
</dbReference>
<dbReference type="Pfam" id="PF00174">
    <property type="entry name" value="Oxidored_molyb"/>
    <property type="match status" value="1"/>
</dbReference>
<dbReference type="VEuPathDB" id="FungiDB:PC110_g3033"/>
<evidence type="ECO:0000313" key="3">
    <source>
        <dbReference type="EMBL" id="KAG2857727.1"/>
    </source>
</evidence>
<gene>
    <name evidence="8" type="ORF">PC110_g3033</name>
    <name evidence="3" type="ORF">PC113_g10450</name>
    <name evidence="4" type="ORF">PC115_g14798</name>
    <name evidence="5" type="ORF">PC117_g10904</name>
    <name evidence="6" type="ORF">PC118_g15381</name>
    <name evidence="7" type="ORF">PC129_g13547</name>
</gene>
<dbReference type="GO" id="GO:0006790">
    <property type="term" value="P:sulfur compound metabolic process"/>
    <property type="evidence" value="ECO:0007669"/>
    <property type="project" value="TreeGrafter"/>
</dbReference>
<dbReference type="EMBL" id="RCMG01000279">
    <property type="protein sequence ID" value="KAG2857727.1"/>
    <property type="molecule type" value="Genomic_DNA"/>
</dbReference>
<dbReference type="AlphaFoldDB" id="A0A329SUK7"/>
<dbReference type="PANTHER" id="PTHR19372">
    <property type="entry name" value="SULFITE REDUCTASE"/>
    <property type="match status" value="1"/>
</dbReference>
<dbReference type="EMBL" id="MJFZ01000042">
    <property type="protein sequence ID" value="RAW40743.1"/>
    <property type="molecule type" value="Genomic_DNA"/>
</dbReference>
<reference evidence="8 9" key="1">
    <citation type="submission" date="2018-01" db="EMBL/GenBank/DDBJ databases">
        <title>Draft genome of the strawberry crown rot pathogen Phytophthora cactorum.</title>
        <authorList>
            <person name="Armitage A.D."/>
            <person name="Lysoe E."/>
            <person name="Nellist C.F."/>
            <person name="Harrison R.J."/>
            <person name="Brurberg M.B."/>
        </authorList>
    </citation>
    <scope>NUCLEOTIDE SEQUENCE [LARGE SCALE GENOMIC DNA]</scope>
    <source>
        <strain evidence="8 9">10300</strain>
    </source>
</reference>
<evidence type="ECO:0000259" key="2">
    <source>
        <dbReference type="PROSITE" id="PS50255"/>
    </source>
</evidence>
<keyword evidence="9" id="KW-1185">Reference proteome</keyword>
<dbReference type="SUPFAM" id="SSF55856">
    <property type="entry name" value="Cytochrome b5-like heme/steroid binding domain"/>
    <property type="match status" value="1"/>
</dbReference>
<proteinExistence type="predicted"/>
<dbReference type="EMBL" id="RCMI01000578">
    <property type="protein sequence ID" value="KAG2904933.1"/>
    <property type="molecule type" value="Genomic_DNA"/>
</dbReference>
<dbReference type="Pfam" id="PF00173">
    <property type="entry name" value="Cyt-b5"/>
    <property type="match status" value="1"/>
</dbReference>
<dbReference type="InterPro" id="IPR001199">
    <property type="entry name" value="Cyt_B5-like_heme/steroid-bd"/>
</dbReference>
<dbReference type="EMBL" id="RCMV01000548">
    <property type="protein sequence ID" value="KAG3215570.1"/>
    <property type="molecule type" value="Genomic_DNA"/>
</dbReference>
<dbReference type="Proteomes" id="UP000774804">
    <property type="component" value="Unassembled WGS sequence"/>
</dbReference>
<feature type="signal peptide" evidence="1">
    <location>
        <begin position="1"/>
        <end position="35"/>
    </location>
</feature>
<dbReference type="EMBL" id="RCMK01000273">
    <property type="protein sequence ID" value="KAG2939510.1"/>
    <property type="molecule type" value="Genomic_DNA"/>
</dbReference>
<dbReference type="GO" id="GO:0043546">
    <property type="term" value="F:molybdopterin cofactor binding"/>
    <property type="evidence" value="ECO:0007669"/>
    <property type="project" value="TreeGrafter"/>
</dbReference>
<evidence type="ECO:0000313" key="7">
    <source>
        <dbReference type="EMBL" id="KAG3215570.1"/>
    </source>
</evidence>
<comment type="caution">
    <text evidence="8">The sequence shown here is derived from an EMBL/GenBank/DDBJ whole genome shotgun (WGS) entry which is preliminary data.</text>
</comment>
<feature type="domain" description="Cytochrome b5 heme-binding" evidence="2">
    <location>
        <begin position="51"/>
        <end position="124"/>
    </location>
</feature>